<dbReference type="InterPro" id="IPR003609">
    <property type="entry name" value="Pan_app"/>
</dbReference>
<comment type="caution">
    <text evidence="12">Lacks conserved residue(s) required for the propagation of feature annotation.</text>
</comment>
<keyword evidence="4" id="KW-0732">Signal</keyword>
<dbReference type="PROSITE" id="PS50026">
    <property type="entry name" value="EGF_3"/>
    <property type="match status" value="1"/>
</dbReference>
<evidence type="ECO:0000256" key="11">
    <source>
        <dbReference type="ARBA" id="ARBA00048679"/>
    </source>
</evidence>
<dbReference type="Pfam" id="PF07714">
    <property type="entry name" value="PK_Tyr_Ser-Thr"/>
    <property type="match status" value="1"/>
</dbReference>
<evidence type="ECO:0000256" key="5">
    <source>
        <dbReference type="ARBA" id="ARBA00022741"/>
    </source>
</evidence>
<evidence type="ECO:0000259" key="16">
    <source>
        <dbReference type="PROSITE" id="PS50026"/>
    </source>
</evidence>
<keyword evidence="14" id="KW-0812">Transmembrane</keyword>
<dbReference type="CDD" id="cd00054">
    <property type="entry name" value="EGF_CA"/>
    <property type="match status" value="1"/>
</dbReference>
<evidence type="ECO:0000256" key="3">
    <source>
        <dbReference type="ARBA" id="ARBA00022679"/>
    </source>
</evidence>
<feature type="region of interest" description="Disordered" evidence="13">
    <location>
        <begin position="209"/>
        <end position="228"/>
    </location>
</feature>
<evidence type="ECO:0000256" key="7">
    <source>
        <dbReference type="ARBA" id="ARBA00022840"/>
    </source>
</evidence>
<dbReference type="InterPro" id="IPR008271">
    <property type="entry name" value="Ser/Thr_kinase_AS"/>
</dbReference>
<accession>A0AA88R4C0</accession>
<evidence type="ECO:0000256" key="2">
    <source>
        <dbReference type="ARBA" id="ARBA00022527"/>
    </source>
</evidence>
<dbReference type="InterPro" id="IPR011009">
    <property type="entry name" value="Kinase-like_dom_sf"/>
</dbReference>
<organism evidence="18 19">
    <name type="scientific">Escallonia rubra</name>
    <dbReference type="NCBI Taxonomy" id="112253"/>
    <lineage>
        <taxon>Eukaryota</taxon>
        <taxon>Viridiplantae</taxon>
        <taxon>Streptophyta</taxon>
        <taxon>Embryophyta</taxon>
        <taxon>Tracheophyta</taxon>
        <taxon>Spermatophyta</taxon>
        <taxon>Magnoliopsida</taxon>
        <taxon>eudicotyledons</taxon>
        <taxon>Gunneridae</taxon>
        <taxon>Pentapetalae</taxon>
        <taxon>asterids</taxon>
        <taxon>campanulids</taxon>
        <taxon>Escalloniales</taxon>
        <taxon>Escalloniaceae</taxon>
        <taxon>Escallonia</taxon>
    </lineage>
</organism>
<evidence type="ECO:0000256" key="12">
    <source>
        <dbReference type="PROSITE-ProRule" id="PRU00076"/>
    </source>
</evidence>
<dbReference type="PROSITE" id="PS50011">
    <property type="entry name" value="PROTEIN_KINASE_DOM"/>
    <property type="match status" value="1"/>
</dbReference>
<dbReference type="InterPro" id="IPR001245">
    <property type="entry name" value="Ser-Thr/Tyr_kinase_cat_dom"/>
</dbReference>
<evidence type="ECO:0000259" key="15">
    <source>
        <dbReference type="PROSITE" id="PS50011"/>
    </source>
</evidence>
<evidence type="ECO:0000313" key="18">
    <source>
        <dbReference type="EMBL" id="KAK2978983.1"/>
    </source>
</evidence>
<dbReference type="Proteomes" id="UP001187471">
    <property type="component" value="Unassembled WGS sequence"/>
</dbReference>
<dbReference type="PANTHER" id="PTHR27002:SF1095">
    <property type="entry name" value="G-TYPE LECTIN S-RECEPTOR-LIKE SERINE_THREONINE-PROTEIN KINASE RKS1"/>
    <property type="match status" value="1"/>
</dbReference>
<dbReference type="GO" id="GO:0048544">
    <property type="term" value="P:recognition of pollen"/>
    <property type="evidence" value="ECO:0007669"/>
    <property type="project" value="InterPro"/>
</dbReference>
<comment type="catalytic activity">
    <reaction evidence="10">
        <text>L-threonyl-[protein] + ATP = O-phospho-L-threonyl-[protein] + ADP + H(+)</text>
        <dbReference type="Rhea" id="RHEA:46608"/>
        <dbReference type="Rhea" id="RHEA-COMP:11060"/>
        <dbReference type="Rhea" id="RHEA-COMP:11605"/>
        <dbReference type="ChEBI" id="CHEBI:15378"/>
        <dbReference type="ChEBI" id="CHEBI:30013"/>
        <dbReference type="ChEBI" id="CHEBI:30616"/>
        <dbReference type="ChEBI" id="CHEBI:61977"/>
        <dbReference type="ChEBI" id="CHEBI:456216"/>
        <dbReference type="EC" id="2.7.11.1"/>
    </reaction>
</comment>
<feature type="domain" description="Apple" evidence="17">
    <location>
        <begin position="67"/>
        <end position="151"/>
    </location>
</feature>
<proteinExistence type="predicted"/>
<feature type="domain" description="EGF-like" evidence="16">
    <location>
        <begin position="8"/>
        <end position="47"/>
    </location>
</feature>
<feature type="transmembrane region" description="Helical" evidence="14">
    <location>
        <begin position="170"/>
        <end position="192"/>
    </location>
</feature>
<dbReference type="PROSITE" id="PS00108">
    <property type="entry name" value="PROTEIN_KINASE_ST"/>
    <property type="match status" value="1"/>
</dbReference>
<keyword evidence="14" id="KW-0472">Membrane</keyword>
<dbReference type="AlphaFoldDB" id="A0AA88R4C0"/>
<comment type="caution">
    <text evidence="18">The sequence shown here is derived from an EMBL/GenBank/DDBJ whole genome shotgun (WGS) entry which is preliminary data.</text>
</comment>
<dbReference type="FunFam" id="1.10.510.10:FF:000060">
    <property type="entry name" value="G-type lectin S-receptor-like serine/threonine-protein kinase"/>
    <property type="match status" value="1"/>
</dbReference>
<sequence>MVELWSVPEDPCDQFGRCGAFGNCDPYTRAGEFECTCLPGFEPKSARDWHLRDGSNGCVRKRVGRTCGNGEGFVEVSRVKVPDTSIATRVNKSLGAKACEELCLNNCSCSGYTAANVSDVVSGCITWHGDMIDTRQYANANGSQDLFIRVDSIELAEHAEVSRRLNGKRMVAVVVASVAAMLFVLFLGYMLVKKRRGRKRQDELLFSPNTTSTTLGASPERKGIDETGTNSDLPFYSLSIIAAATENFSIANKLGEDKEKGSLVDWRKRFEITLGIARGMLYLHQDSRLRIIHRDLKASNVLLDAAMNPKISDFGMARIFGGDQIQANTNRVVGTYGYMSPEYAMEGLFSTKSDVFSFGVLLLEIISGRKNSSYYKENSVNLIGHVWDLWREGRALEAADPSLGESYQAHEVLRCIHIGLLCVQEFANDRPSMSEVAFMLCHETTLSSPTQPAFIFKKANAGAESSSASVGAVSVFDTTITVVEGR</sequence>
<feature type="domain" description="Protein kinase" evidence="15">
    <location>
        <begin position="147"/>
        <end position="445"/>
    </location>
</feature>
<keyword evidence="14" id="KW-1133">Transmembrane helix</keyword>
<dbReference type="GO" id="GO:0005524">
    <property type="term" value="F:ATP binding"/>
    <property type="evidence" value="ECO:0007669"/>
    <property type="project" value="UniProtKB-KW"/>
</dbReference>
<evidence type="ECO:0000313" key="19">
    <source>
        <dbReference type="Proteomes" id="UP001187471"/>
    </source>
</evidence>
<dbReference type="PANTHER" id="PTHR27002">
    <property type="entry name" value="RECEPTOR-LIKE SERINE/THREONINE-PROTEIN KINASE SD1-8"/>
    <property type="match status" value="1"/>
</dbReference>
<name>A0AA88R4C0_9ASTE</name>
<dbReference type="Pfam" id="PF00954">
    <property type="entry name" value="S_locus_glycop"/>
    <property type="match status" value="1"/>
</dbReference>
<dbReference type="GO" id="GO:0004674">
    <property type="term" value="F:protein serine/threonine kinase activity"/>
    <property type="evidence" value="ECO:0007669"/>
    <property type="project" value="UniProtKB-KW"/>
</dbReference>
<evidence type="ECO:0000256" key="9">
    <source>
        <dbReference type="ARBA" id="ARBA00023180"/>
    </source>
</evidence>
<evidence type="ECO:0000256" key="4">
    <source>
        <dbReference type="ARBA" id="ARBA00022729"/>
    </source>
</evidence>
<keyword evidence="6" id="KW-0418">Kinase</keyword>
<dbReference type="CDD" id="cd01098">
    <property type="entry name" value="PAN_AP_plant"/>
    <property type="match status" value="1"/>
</dbReference>
<keyword evidence="19" id="KW-1185">Reference proteome</keyword>
<evidence type="ECO:0000256" key="14">
    <source>
        <dbReference type="SAM" id="Phobius"/>
    </source>
</evidence>
<keyword evidence="8 12" id="KW-1015">Disulfide bond</keyword>
<protein>
    <recommendedName>
        <fullName evidence="1">non-specific serine/threonine protein kinase</fullName>
        <ecNumber evidence="1">2.7.11.1</ecNumber>
    </recommendedName>
</protein>
<keyword evidence="7" id="KW-0067">ATP-binding</keyword>
<gene>
    <name evidence="18" type="ORF">RJ640_017547</name>
</gene>
<keyword evidence="3" id="KW-0808">Transferase</keyword>
<comment type="catalytic activity">
    <reaction evidence="11">
        <text>L-seryl-[protein] + ATP = O-phospho-L-seryl-[protein] + ADP + H(+)</text>
        <dbReference type="Rhea" id="RHEA:17989"/>
        <dbReference type="Rhea" id="RHEA-COMP:9863"/>
        <dbReference type="Rhea" id="RHEA-COMP:11604"/>
        <dbReference type="ChEBI" id="CHEBI:15378"/>
        <dbReference type="ChEBI" id="CHEBI:29999"/>
        <dbReference type="ChEBI" id="CHEBI:30616"/>
        <dbReference type="ChEBI" id="CHEBI:83421"/>
        <dbReference type="ChEBI" id="CHEBI:456216"/>
        <dbReference type="EC" id="2.7.11.1"/>
    </reaction>
</comment>
<dbReference type="Pfam" id="PF08276">
    <property type="entry name" value="PAN_2"/>
    <property type="match status" value="1"/>
</dbReference>
<dbReference type="EMBL" id="JAVXUO010001805">
    <property type="protein sequence ID" value="KAK2978983.1"/>
    <property type="molecule type" value="Genomic_DNA"/>
</dbReference>
<evidence type="ECO:0000259" key="17">
    <source>
        <dbReference type="PROSITE" id="PS50948"/>
    </source>
</evidence>
<dbReference type="InterPro" id="IPR000858">
    <property type="entry name" value="S_locus_glycoprot_dom"/>
</dbReference>
<evidence type="ECO:0000256" key="6">
    <source>
        <dbReference type="ARBA" id="ARBA00022777"/>
    </source>
</evidence>
<dbReference type="PROSITE" id="PS50948">
    <property type="entry name" value="PAN"/>
    <property type="match status" value="1"/>
</dbReference>
<dbReference type="InterPro" id="IPR000719">
    <property type="entry name" value="Prot_kinase_dom"/>
</dbReference>
<dbReference type="GO" id="GO:0005886">
    <property type="term" value="C:plasma membrane"/>
    <property type="evidence" value="ECO:0007669"/>
    <property type="project" value="TreeGrafter"/>
</dbReference>
<dbReference type="SMART" id="SM00473">
    <property type="entry name" value="PAN_AP"/>
    <property type="match status" value="1"/>
</dbReference>
<evidence type="ECO:0000256" key="8">
    <source>
        <dbReference type="ARBA" id="ARBA00023157"/>
    </source>
</evidence>
<keyword evidence="9" id="KW-0325">Glycoprotein</keyword>
<dbReference type="EC" id="2.7.11.1" evidence="1"/>
<dbReference type="InterPro" id="IPR000742">
    <property type="entry name" value="EGF"/>
</dbReference>
<dbReference type="Gene3D" id="1.10.510.10">
    <property type="entry name" value="Transferase(Phosphotransferase) domain 1"/>
    <property type="match status" value="1"/>
</dbReference>
<evidence type="ECO:0000256" key="13">
    <source>
        <dbReference type="SAM" id="MobiDB-lite"/>
    </source>
</evidence>
<keyword evidence="12" id="KW-0245">EGF-like domain</keyword>
<keyword evidence="5" id="KW-0547">Nucleotide-binding</keyword>
<evidence type="ECO:0000256" key="10">
    <source>
        <dbReference type="ARBA" id="ARBA00047899"/>
    </source>
</evidence>
<evidence type="ECO:0000256" key="1">
    <source>
        <dbReference type="ARBA" id="ARBA00012513"/>
    </source>
</evidence>
<keyword evidence="2" id="KW-0723">Serine/threonine-protein kinase</keyword>
<dbReference type="SMART" id="SM00220">
    <property type="entry name" value="S_TKc"/>
    <property type="match status" value="1"/>
</dbReference>
<reference evidence="18" key="1">
    <citation type="submission" date="2022-12" db="EMBL/GenBank/DDBJ databases">
        <title>Draft genome assemblies for two species of Escallonia (Escalloniales).</title>
        <authorList>
            <person name="Chanderbali A."/>
            <person name="Dervinis C."/>
            <person name="Anghel I."/>
            <person name="Soltis D."/>
            <person name="Soltis P."/>
            <person name="Zapata F."/>
        </authorList>
    </citation>
    <scope>NUCLEOTIDE SEQUENCE</scope>
    <source>
        <strain evidence="18">UCBG92.1500</strain>
        <tissue evidence="18">Leaf</tissue>
    </source>
</reference>
<feature type="disulfide bond" evidence="12">
    <location>
        <begin position="18"/>
        <end position="35"/>
    </location>
</feature>
<dbReference type="SUPFAM" id="SSF56112">
    <property type="entry name" value="Protein kinase-like (PK-like)"/>
    <property type="match status" value="1"/>
</dbReference>